<evidence type="ECO:0000313" key="1">
    <source>
        <dbReference type="EMBL" id="GBN46808.1"/>
    </source>
</evidence>
<name>A0A4Y2P4J0_ARAVE</name>
<reference evidence="1 2" key="1">
    <citation type="journal article" date="2019" name="Sci. Rep.">
        <title>Orb-weaving spider Araneus ventricosus genome elucidates the spidroin gene catalogue.</title>
        <authorList>
            <person name="Kono N."/>
            <person name="Nakamura H."/>
            <person name="Ohtoshi R."/>
            <person name="Moran D.A.P."/>
            <person name="Shinohara A."/>
            <person name="Yoshida Y."/>
            <person name="Fujiwara M."/>
            <person name="Mori M."/>
            <person name="Tomita M."/>
            <person name="Arakawa K."/>
        </authorList>
    </citation>
    <scope>NUCLEOTIDE SEQUENCE [LARGE SCALE GENOMIC DNA]</scope>
</reference>
<comment type="caution">
    <text evidence="1">The sequence shown here is derived from an EMBL/GenBank/DDBJ whole genome shotgun (WGS) entry which is preliminary data.</text>
</comment>
<gene>
    <name evidence="1" type="ORF">AVEN_121938_1</name>
</gene>
<dbReference type="OrthoDB" id="6421831at2759"/>
<dbReference type="AlphaFoldDB" id="A0A4Y2P4J0"/>
<organism evidence="1 2">
    <name type="scientific">Araneus ventricosus</name>
    <name type="common">Orbweaver spider</name>
    <name type="synonym">Epeira ventricosa</name>
    <dbReference type="NCBI Taxonomy" id="182803"/>
    <lineage>
        <taxon>Eukaryota</taxon>
        <taxon>Metazoa</taxon>
        <taxon>Ecdysozoa</taxon>
        <taxon>Arthropoda</taxon>
        <taxon>Chelicerata</taxon>
        <taxon>Arachnida</taxon>
        <taxon>Araneae</taxon>
        <taxon>Araneomorphae</taxon>
        <taxon>Entelegynae</taxon>
        <taxon>Araneoidea</taxon>
        <taxon>Araneidae</taxon>
        <taxon>Araneus</taxon>
    </lineage>
</organism>
<sequence>MDGIFLGPAKKLALNTSKNNSLVLLSTDTVTPNPVRKCFESVFYYQEEKESETCEDTPRSPRTNEAFLEEIIANLRGHFPPKSGLHWPLCAGDDRLRSNHPGYNDYGEKDVKITTAISQNILCLALSERILIMDRFLLEGFLRKIESHWGTHYEMEEMLPYYQSTKRGLNISYFAKHEQLTCARKQSKSKTCEVQFLRAVSCPDTQDVPQYESILVQAKWRSFKISFLKKNNLIRIINCDINEMNRPIQQISGPEFAVDNRITLPEMDFSVCRKFYSSVQDFGWSLNNYWKNPVVNSYMAPTSGKNRNCASMELFPRMALPTDAAPHRVVCQLWKDLTRFSFANSDASLHLSHADFPLQRLEVPVSETLV</sequence>
<dbReference type="EMBL" id="BGPR01010560">
    <property type="protein sequence ID" value="GBN46808.1"/>
    <property type="molecule type" value="Genomic_DNA"/>
</dbReference>
<proteinExistence type="predicted"/>
<accession>A0A4Y2P4J0</accession>
<evidence type="ECO:0000313" key="2">
    <source>
        <dbReference type="Proteomes" id="UP000499080"/>
    </source>
</evidence>
<dbReference type="Proteomes" id="UP000499080">
    <property type="component" value="Unassembled WGS sequence"/>
</dbReference>
<protein>
    <submittedName>
        <fullName evidence="1">Uncharacterized protein</fullName>
    </submittedName>
</protein>
<keyword evidence="2" id="KW-1185">Reference proteome</keyword>